<feature type="compositionally biased region" description="Polar residues" evidence="2">
    <location>
        <begin position="730"/>
        <end position="752"/>
    </location>
</feature>
<proteinExistence type="inferred from homology"/>
<comment type="caution">
    <text evidence="4">The sequence shown here is derived from an EMBL/GenBank/DDBJ whole genome shotgun (WGS) entry which is preliminary data.</text>
</comment>
<dbReference type="Pfam" id="PF10257">
    <property type="entry name" value="RAI16-like"/>
    <property type="match status" value="1"/>
</dbReference>
<accession>A0A1U7LJM9</accession>
<protein>
    <submittedName>
        <fullName evidence="4">UPF0518 protein</fullName>
    </submittedName>
</protein>
<evidence type="ECO:0000256" key="2">
    <source>
        <dbReference type="SAM" id="MobiDB-lite"/>
    </source>
</evidence>
<dbReference type="Pfam" id="PF19314">
    <property type="entry name" value="DUF5917"/>
    <property type="match status" value="1"/>
</dbReference>
<gene>
    <name evidence="4" type="ORF">NEOLI_001717</name>
</gene>
<comment type="similarity">
    <text evidence="1">Belongs to the FHIP family.</text>
</comment>
<organism evidence="4 5">
    <name type="scientific">Neolecta irregularis (strain DAH-3)</name>
    <dbReference type="NCBI Taxonomy" id="1198029"/>
    <lineage>
        <taxon>Eukaryota</taxon>
        <taxon>Fungi</taxon>
        <taxon>Dikarya</taxon>
        <taxon>Ascomycota</taxon>
        <taxon>Taphrinomycotina</taxon>
        <taxon>Neolectales</taxon>
        <taxon>Neolectaceae</taxon>
        <taxon>Neolecta</taxon>
    </lineage>
</organism>
<name>A0A1U7LJM9_NEOID</name>
<dbReference type="InterPro" id="IPR045669">
    <property type="entry name" value="FHIP_C"/>
</dbReference>
<dbReference type="OMA" id="KFHKCWD"/>
<feature type="region of interest" description="Disordered" evidence="2">
    <location>
        <begin position="725"/>
        <end position="752"/>
    </location>
</feature>
<dbReference type="AlphaFoldDB" id="A0A1U7LJM9"/>
<evidence type="ECO:0000256" key="1">
    <source>
        <dbReference type="ARBA" id="ARBA00024336"/>
    </source>
</evidence>
<keyword evidence="5" id="KW-1185">Reference proteome</keyword>
<evidence type="ECO:0000313" key="5">
    <source>
        <dbReference type="Proteomes" id="UP000186594"/>
    </source>
</evidence>
<dbReference type="Proteomes" id="UP000186594">
    <property type="component" value="Unassembled WGS sequence"/>
</dbReference>
<reference evidence="4 5" key="1">
    <citation type="submission" date="2016-04" db="EMBL/GenBank/DDBJ databases">
        <title>Evolutionary innovation and constraint leading to complex multicellularity in the Ascomycota.</title>
        <authorList>
            <person name="Cisse O."/>
            <person name="Nguyen A."/>
            <person name="Hewitt D.A."/>
            <person name="Jedd G."/>
            <person name="Stajich J.E."/>
        </authorList>
    </citation>
    <scope>NUCLEOTIDE SEQUENCE [LARGE SCALE GENOMIC DNA]</scope>
    <source>
        <strain evidence="4 5">DAH-3</strain>
    </source>
</reference>
<dbReference type="InterPro" id="IPR019384">
    <property type="entry name" value="FHIP"/>
</dbReference>
<sequence>MEFLRKIAGPRKNQRPKATPYTKDQRFNKFKETFENLLELWQSSDFSHIAFKIPIIGHVQLLTDLLIDEERIASTTGPLVVNSQLVNNPCMHFAIRQSVFPNLAQIAQQSSNDICREILKCFAIITEMDDDELLNDPSVIASFKGLLRFVASSSDRQLLQQDLARLLFSIANKFKIKKRILHTWFDEETLVYRTVCADGEVGSFARTGLLLLIEAAITWEPLELWLANDSDMGILMSCGLGALYSQLSSKLTIDYSNRNQTAELLTPERAKKEPRDSEIKSSESPDFLLHLGEFLTYLAFWQDILSNCQSEIIRKSLLIRFEQFFLAQVLYPSLVDSLDLEAPSAVAVLTYVRALLENLQHPEIVEVIINYLFGEQLGPSSTTTHKSHARRATNDLLSMIENGEDLNDFENMAPSLFSLADVIIANLDSKSPQSVAATLKLVSTLLRKNCSLVYSRLLRIVRIPDKMTHESATIGRHMKEMELLLALTDMSDQTSSQSYASYLRDSLLTLEIHPCHIEPDDFSDGKKRIEISKSLATYHSIKSDSPFLKGLLRLFSTFLENAVDVNLILTRILVDLASCKYRTLDGWLLFGTDASWLESGEDNGEFASDVNDTRLNDSLSDSGSSDYGIVSSPAVKRSRQTPVWRKLPPFLASFRALSARIQQYQGEIDELPKLLEERRRAFLEYENSEAPNLERQALSKRSSTLFKRMPTSYFVTAIRGFSSPMRKSSIDSSTPTPVQRTPHQGTTTPITQNSILSTENSPIDAHLTRTSQRIRVLRPTNLAIDMSLLNLALKRNPEDIFMASPTLSEISVSGSGDESAGKDITISHLLNNIVIFQEFIKELAAIIQTRRALYENVKLI</sequence>
<evidence type="ECO:0000313" key="4">
    <source>
        <dbReference type="EMBL" id="OLL22849.1"/>
    </source>
</evidence>
<evidence type="ECO:0000259" key="3">
    <source>
        <dbReference type="Pfam" id="PF19314"/>
    </source>
</evidence>
<feature type="domain" description="FHF complex subunit HOOK-interacting protein C-terminal" evidence="3">
    <location>
        <begin position="545"/>
        <end position="589"/>
    </location>
</feature>
<dbReference type="OrthoDB" id="5350595at2759"/>
<dbReference type="EMBL" id="LXFE01002699">
    <property type="protein sequence ID" value="OLL22849.1"/>
    <property type="molecule type" value="Genomic_DNA"/>
</dbReference>
<dbReference type="PANTHER" id="PTHR21705:SF11">
    <property type="entry name" value="FHIP FAMILY PROTEIN CG3558"/>
    <property type="match status" value="1"/>
</dbReference>
<dbReference type="STRING" id="1198029.A0A1U7LJM9"/>
<dbReference type="PANTHER" id="PTHR21705">
    <property type="entry name" value="RAI16 PROTEIN-RELATED"/>
    <property type="match status" value="1"/>
</dbReference>